<gene>
    <name evidence="1" type="ORF">E7Y31_20600</name>
</gene>
<dbReference type="InterPro" id="IPR001646">
    <property type="entry name" value="5peptide_repeat"/>
</dbReference>
<dbReference type="SUPFAM" id="SSF141571">
    <property type="entry name" value="Pentapeptide repeat-like"/>
    <property type="match status" value="1"/>
</dbReference>
<feature type="non-terminal residue" evidence="1">
    <location>
        <position position="1"/>
    </location>
</feature>
<dbReference type="OrthoDB" id="3214045at2"/>
<comment type="caution">
    <text evidence="1">The sequence shown here is derived from an EMBL/GenBank/DDBJ whole genome shotgun (WGS) entry which is preliminary data.</text>
</comment>
<organism evidence="1 2">
    <name type="scientific">Candidatus Frankia alpina</name>
    <dbReference type="NCBI Taxonomy" id="2699483"/>
    <lineage>
        <taxon>Bacteria</taxon>
        <taxon>Bacillati</taxon>
        <taxon>Actinomycetota</taxon>
        <taxon>Actinomycetes</taxon>
        <taxon>Frankiales</taxon>
        <taxon>Frankiaceae</taxon>
        <taxon>Frankia</taxon>
    </lineage>
</organism>
<dbReference type="AlphaFoldDB" id="A0A4S5CAT7"/>
<dbReference type="Proteomes" id="UP000305282">
    <property type="component" value="Unassembled WGS sequence"/>
</dbReference>
<protein>
    <submittedName>
        <fullName evidence="1">Pentapeptide repeat-containing protein</fullName>
    </submittedName>
</protein>
<reference evidence="1 2" key="1">
    <citation type="submission" date="2019-04" db="EMBL/GenBank/DDBJ databases">
        <title>Draft genome sequences for three unisolated Alnus-infective Frankia Sp+ strains, AgTrS, AiOr and AvVan, the first sequenced Frankia strains able to sporulate in-planta.</title>
        <authorList>
            <person name="Bethencourt L."/>
            <person name="Vautrin F."/>
            <person name="Taib N."/>
            <person name="Dubost A."/>
            <person name="Castro-Garcia L."/>
            <person name="Imbaud O."/>
            <person name="Abrouk D."/>
            <person name="Fournier P."/>
            <person name="Briolay J."/>
            <person name="Nguyen A."/>
            <person name="Normand P."/>
            <person name="Fernandez M.P."/>
            <person name="Brochier-Armanet C."/>
            <person name="Herrera-Belaroussi A."/>
        </authorList>
    </citation>
    <scope>NUCLEOTIDE SEQUENCE [LARGE SCALE GENOMIC DNA]</scope>
    <source>
        <strain evidence="1 2">AvVan</strain>
    </source>
</reference>
<dbReference type="RefSeq" id="WP_136449442.1">
    <property type="nucleotide sequence ID" value="NZ_SSXH01000769.1"/>
</dbReference>
<dbReference type="EMBL" id="SSXH01000769">
    <property type="protein sequence ID" value="THJ39796.1"/>
    <property type="molecule type" value="Genomic_DNA"/>
</dbReference>
<keyword evidence="2" id="KW-1185">Reference proteome</keyword>
<name>A0A4S5CAT7_9ACTN</name>
<evidence type="ECO:0000313" key="1">
    <source>
        <dbReference type="EMBL" id="THJ39796.1"/>
    </source>
</evidence>
<accession>A0A4S5CAT7</accession>
<sequence>DGTNLAGARLHGANLIHAWLSRADLAGVMGLTQKQVDVALGDERTVLPKGITRPSSWAKSE</sequence>
<proteinExistence type="predicted"/>
<evidence type="ECO:0000313" key="2">
    <source>
        <dbReference type="Proteomes" id="UP000305282"/>
    </source>
</evidence>
<dbReference type="Pfam" id="PF00805">
    <property type="entry name" value="Pentapeptide"/>
    <property type="match status" value="1"/>
</dbReference>